<dbReference type="Gene3D" id="2.60.40.10">
    <property type="entry name" value="Immunoglobulins"/>
    <property type="match status" value="1"/>
</dbReference>
<evidence type="ECO:0000259" key="5">
    <source>
        <dbReference type="PROSITE" id="PS51272"/>
    </source>
</evidence>
<gene>
    <name evidence="6" type="ORF">ACFPOF_11685</name>
</gene>
<dbReference type="InterPro" id="IPR013320">
    <property type="entry name" value="ConA-like_dom_sf"/>
</dbReference>
<evidence type="ECO:0000313" key="6">
    <source>
        <dbReference type="EMBL" id="MFC5403392.1"/>
    </source>
</evidence>
<evidence type="ECO:0000256" key="3">
    <source>
        <dbReference type="ARBA" id="ARBA00023157"/>
    </source>
</evidence>
<keyword evidence="7" id="KW-1185">Reference proteome</keyword>
<reference evidence="7" key="1">
    <citation type="journal article" date="2019" name="Int. J. Syst. Evol. Microbiol.">
        <title>The Global Catalogue of Microorganisms (GCM) 10K type strain sequencing project: providing services to taxonomists for standard genome sequencing and annotation.</title>
        <authorList>
            <consortium name="The Broad Institute Genomics Platform"/>
            <consortium name="The Broad Institute Genome Sequencing Center for Infectious Disease"/>
            <person name="Wu L."/>
            <person name="Ma J."/>
        </authorList>
    </citation>
    <scope>NUCLEOTIDE SEQUENCE [LARGE SCALE GENOMIC DNA]</scope>
    <source>
        <strain evidence="7">CGMCC 1.18575</strain>
    </source>
</reference>
<dbReference type="PROSITE" id="PS51272">
    <property type="entry name" value="SLH"/>
    <property type="match status" value="3"/>
</dbReference>
<dbReference type="PANTHER" id="PTHR43308">
    <property type="entry name" value="OUTER MEMBRANE PROTEIN ALPHA-RELATED"/>
    <property type="match status" value="1"/>
</dbReference>
<dbReference type="InterPro" id="IPR003305">
    <property type="entry name" value="CenC_carb-bd"/>
</dbReference>
<dbReference type="Pfam" id="PF12733">
    <property type="entry name" value="Cadherin-like"/>
    <property type="match status" value="1"/>
</dbReference>
<keyword evidence="3" id="KW-1015">Disulfide bond</keyword>
<comment type="caution">
    <text evidence="6">The sequence shown here is derived from an EMBL/GenBank/DDBJ whole genome shotgun (WGS) entry which is preliminary data.</text>
</comment>
<keyword evidence="2" id="KW-0378">Hydrolase</keyword>
<dbReference type="SUPFAM" id="SSF49899">
    <property type="entry name" value="Concanavalin A-like lectins/glucanases"/>
    <property type="match status" value="1"/>
</dbReference>
<dbReference type="InterPro" id="IPR025883">
    <property type="entry name" value="Cadherin-like_domain"/>
</dbReference>
<sequence length="1481" mass="160295">MAIGFNKGESEFWYDGQIWMNIRGNGAYEIYANGTAIPIGQGTSTAFIPNQMNKLKVSYDSSLKTVTAWVNNEQVVDHFSLGSFTPDIQYAGFMVTSGDVNVQRIDNFAVKGVRIPQPDTELPVAISDTFQQTDIDRVQGFPLIGTATEVGGRRWIGNESIVFAGSGADANVSSHSNWGHNLAIVPYVPSGPSMSVEADVSVTNMTSWMAIGFSKGTREFWYDGQVWMNLRSNGNLEVYVNGAKNPVFQGHATAFNESGYNKVKVEYNAANHTVTAWVNTEKVVDHYDISGIAGFTPDIRYAGFVFQDPTPLGQKVKNFIVKGEMQPLPPPKPLPTDIVPLKKSDFPIGVFGNMPTGNRELFQKTVADLYSKGFDSYYAVNGSLNQDVLDFDIADAYGMGLYYNPMINLRNFIQKTSAPDDAQKAQDIARMLKARLEGHSSVRSVILSDEPRMDTMAKHVLMTDAIHAEMPDMKVLSPVIGIGTVSEMYSAINLDAFMIDVYPYSVKNAFGDITMNGYGYTEWDFISYIRKVTETKQADQPLWVILQAHTFDSGGRFSLRSPLRSELRMQNWMSIGEGATGIFWFLYETPPNGNVTGFQDHPELYDEASQLANRVKPLRDKLLAAKKDKDRFTASASGNVKPYTSTLVSKDGTKTYVVAVNMDAEHPQSLTVQSTQYEGTLKDLETGQEYTLGSSAIPFVAGDGKLFELIPSQNHNEPVVVLTSPSQDAVYSGASPTVHLTADVGTGISRVEFFANGKKVGTALQAPYQATWLHAPSGGYTITAVATDSRGTSNSSASVSITVQGTDNLLKNGSFEVENGDWTEGLLSQSASLDYDSTVARTGGKSIKMTGIAAQSVLSQGVALQPNTDYELSAWVKTNQIRGSGISIQCIQSGITTMMDYAPFPVFGTKDWTRIEVSFTTPAVVSPSKVEIYMNSLMDGGTAWIDDISLIETGKKANNDGLEAHWAFDEGNGQITLDSASKSSPQKVGTIVGGIWVPASLTGKFGTNSIFMYGGSQYIETPAIDLTNWTGFTISSWIELESVEKRQIIYANGGIVLEVAAGGRFDAKMRTGDPEVPWTTIQGGQLKAGKWVHVAVTYGSSGGIQLYIDGVQVGQHNPVIYLHDGSLSDYIGGAANETGASLHGLIDDVRVYSRTLSEVELKQLAHIATQATPHTDLSELTVSTGSLNPVFDPKVTSYSVKVGHETASLTITPTTSFPSSTITVLGQVYGSGTPIEVKLSVGINTVPLLITDLNGAMKTYTVVIQRAASGNGNGNGNGNGSDNNESGNNNPGQSSSNVKITDIVKHWAQESIERAIADGWVKGYEDQTFRPNQGTTRAEFISLLFRVLRPNDTVIGDVLNGFPDGNKVGTWARDAIAYAINAGWIVGDSGNNIQPNRMITRAEMAVILARVLNLPRVGGDVSVSADDSQIPKWAKDQVYALIQAGLIVGTGKGSFAPFKQLSRAEAVVVLLRMQEWLAAKN</sequence>
<organism evidence="6 7">
    <name type="scientific">Cohnella soli</name>
    <dbReference type="NCBI Taxonomy" id="425005"/>
    <lineage>
        <taxon>Bacteria</taxon>
        <taxon>Bacillati</taxon>
        <taxon>Bacillota</taxon>
        <taxon>Bacilli</taxon>
        <taxon>Bacillales</taxon>
        <taxon>Paenibacillaceae</taxon>
        <taxon>Cohnella</taxon>
    </lineage>
</organism>
<dbReference type="PANTHER" id="PTHR43308:SF5">
    <property type="entry name" value="S-LAYER PROTEIN _ PEPTIDOGLYCAN ENDO-BETA-N-ACETYLGLUCOSAMINIDASE"/>
    <property type="match status" value="1"/>
</dbReference>
<name>A0ABW0HU28_9BACL</name>
<protein>
    <submittedName>
        <fullName evidence="6">S-layer homology domain-containing protein</fullName>
    </submittedName>
</protein>
<dbReference type="Pfam" id="PF00395">
    <property type="entry name" value="SLH"/>
    <property type="match status" value="3"/>
</dbReference>
<dbReference type="InterPro" id="IPR051465">
    <property type="entry name" value="Cell_Envelope_Struct_Comp"/>
</dbReference>
<dbReference type="InterPro" id="IPR013783">
    <property type="entry name" value="Ig-like_fold"/>
</dbReference>
<dbReference type="EMBL" id="JBHSMI010000023">
    <property type="protein sequence ID" value="MFC5403392.1"/>
    <property type="molecule type" value="Genomic_DNA"/>
</dbReference>
<dbReference type="Pfam" id="PF02018">
    <property type="entry name" value="CBM_4_9"/>
    <property type="match status" value="1"/>
</dbReference>
<dbReference type="SMART" id="SM00560">
    <property type="entry name" value="LamGL"/>
    <property type="match status" value="1"/>
</dbReference>
<proteinExistence type="predicted"/>
<feature type="domain" description="SLH" evidence="5">
    <location>
        <begin position="1424"/>
        <end position="1481"/>
    </location>
</feature>
<accession>A0ABW0HU28</accession>
<evidence type="ECO:0000313" key="7">
    <source>
        <dbReference type="Proteomes" id="UP001596113"/>
    </source>
</evidence>
<feature type="domain" description="SLH" evidence="5">
    <location>
        <begin position="1359"/>
        <end position="1422"/>
    </location>
</feature>
<keyword evidence="1" id="KW-0732">Signal</keyword>
<dbReference type="Pfam" id="PF13385">
    <property type="entry name" value="Laminin_G_3"/>
    <property type="match status" value="1"/>
</dbReference>
<evidence type="ECO:0000256" key="2">
    <source>
        <dbReference type="ARBA" id="ARBA00022801"/>
    </source>
</evidence>
<dbReference type="InterPro" id="IPR006558">
    <property type="entry name" value="LamG-like"/>
</dbReference>
<feature type="region of interest" description="Disordered" evidence="4">
    <location>
        <begin position="1270"/>
        <end position="1297"/>
    </location>
</feature>
<feature type="domain" description="SLH" evidence="5">
    <location>
        <begin position="1295"/>
        <end position="1358"/>
    </location>
</feature>
<dbReference type="Gene3D" id="2.60.120.260">
    <property type="entry name" value="Galactose-binding domain-like"/>
    <property type="match status" value="1"/>
</dbReference>
<dbReference type="InterPro" id="IPR001119">
    <property type="entry name" value="SLH_dom"/>
</dbReference>
<dbReference type="Proteomes" id="UP001596113">
    <property type="component" value="Unassembled WGS sequence"/>
</dbReference>
<dbReference type="Gene3D" id="3.20.20.80">
    <property type="entry name" value="Glycosidases"/>
    <property type="match status" value="1"/>
</dbReference>
<evidence type="ECO:0000256" key="4">
    <source>
        <dbReference type="SAM" id="MobiDB-lite"/>
    </source>
</evidence>
<evidence type="ECO:0000256" key="1">
    <source>
        <dbReference type="ARBA" id="ARBA00022729"/>
    </source>
</evidence>
<dbReference type="Pfam" id="PF17957">
    <property type="entry name" value="Big_7"/>
    <property type="match status" value="1"/>
</dbReference>
<dbReference type="SUPFAM" id="SSF49785">
    <property type="entry name" value="Galactose-binding domain-like"/>
    <property type="match status" value="1"/>
</dbReference>
<dbReference type="InterPro" id="IPR008979">
    <property type="entry name" value="Galactose-bd-like_sf"/>
</dbReference>
<feature type="compositionally biased region" description="Low complexity" evidence="4">
    <location>
        <begin position="1280"/>
        <end position="1297"/>
    </location>
</feature>
<dbReference type="Gene3D" id="2.60.120.200">
    <property type="match status" value="1"/>
</dbReference>